<dbReference type="PANTHER" id="PTHR43280:SF30">
    <property type="entry name" value="MMSAB OPERON REGULATORY PROTEIN"/>
    <property type="match status" value="1"/>
</dbReference>
<evidence type="ECO:0000313" key="5">
    <source>
        <dbReference type="EMBL" id="MBB6126030.1"/>
    </source>
</evidence>
<dbReference type="GO" id="GO:0043565">
    <property type="term" value="F:sequence-specific DNA binding"/>
    <property type="evidence" value="ECO:0007669"/>
    <property type="project" value="InterPro"/>
</dbReference>
<dbReference type="InterPro" id="IPR018062">
    <property type="entry name" value="HTH_AraC-typ_CS"/>
</dbReference>
<dbReference type="PRINTS" id="PR00032">
    <property type="entry name" value="HTHARAC"/>
</dbReference>
<dbReference type="InterPro" id="IPR018060">
    <property type="entry name" value="HTH_AraC"/>
</dbReference>
<dbReference type="Gene3D" id="1.10.10.60">
    <property type="entry name" value="Homeodomain-like"/>
    <property type="match status" value="2"/>
</dbReference>
<evidence type="ECO:0000256" key="2">
    <source>
        <dbReference type="ARBA" id="ARBA00023125"/>
    </source>
</evidence>
<dbReference type="PANTHER" id="PTHR43280">
    <property type="entry name" value="ARAC-FAMILY TRANSCRIPTIONAL REGULATOR"/>
    <property type="match status" value="1"/>
</dbReference>
<dbReference type="EMBL" id="JACHCA010000001">
    <property type="protein sequence ID" value="MBB6126030.1"/>
    <property type="molecule type" value="Genomic_DNA"/>
</dbReference>
<gene>
    <name evidence="5" type="ORF">HDF22_000131</name>
</gene>
<evidence type="ECO:0000259" key="4">
    <source>
        <dbReference type="PROSITE" id="PS01124"/>
    </source>
</evidence>
<name>A0A841J5N4_9SPHI</name>
<reference evidence="5 6" key="1">
    <citation type="submission" date="2020-08" db="EMBL/GenBank/DDBJ databases">
        <title>Genomic Encyclopedia of Type Strains, Phase IV (KMG-V): Genome sequencing to study the core and pangenomes of soil and plant-associated prokaryotes.</title>
        <authorList>
            <person name="Whitman W."/>
        </authorList>
    </citation>
    <scope>NUCLEOTIDE SEQUENCE [LARGE SCALE GENOMIC DNA]</scope>
    <source>
        <strain evidence="5 6">MP601</strain>
    </source>
</reference>
<dbReference type="InterPro" id="IPR009057">
    <property type="entry name" value="Homeodomain-like_sf"/>
</dbReference>
<dbReference type="GO" id="GO:0003700">
    <property type="term" value="F:DNA-binding transcription factor activity"/>
    <property type="evidence" value="ECO:0007669"/>
    <property type="project" value="InterPro"/>
</dbReference>
<dbReference type="SUPFAM" id="SSF51215">
    <property type="entry name" value="Regulatory protein AraC"/>
    <property type="match status" value="1"/>
</dbReference>
<dbReference type="Gene3D" id="2.60.120.10">
    <property type="entry name" value="Jelly Rolls"/>
    <property type="match status" value="1"/>
</dbReference>
<dbReference type="SMART" id="SM00342">
    <property type="entry name" value="HTH_ARAC"/>
    <property type="match status" value="1"/>
</dbReference>
<keyword evidence="3" id="KW-0804">Transcription</keyword>
<organism evidence="5 6">
    <name type="scientific">Mucilaginibacter lappiensis</name>
    <dbReference type="NCBI Taxonomy" id="354630"/>
    <lineage>
        <taxon>Bacteria</taxon>
        <taxon>Pseudomonadati</taxon>
        <taxon>Bacteroidota</taxon>
        <taxon>Sphingobacteriia</taxon>
        <taxon>Sphingobacteriales</taxon>
        <taxon>Sphingobacteriaceae</taxon>
        <taxon>Mucilaginibacter</taxon>
    </lineage>
</organism>
<dbReference type="InterPro" id="IPR003313">
    <property type="entry name" value="AraC-bd"/>
</dbReference>
<dbReference type="PROSITE" id="PS01124">
    <property type="entry name" value="HTH_ARAC_FAMILY_2"/>
    <property type="match status" value="1"/>
</dbReference>
<evidence type="ECO:0000313" key="6">
    <source>
        <dbReference type="Proteomes" id="UP000548326"/>
    </source>
</evidence>
<dbReference type="SUPFAM" id="SSF46689">
    <property type="entry name" value="Homeodomain-like"/>
    <property type="match status" value="2"/>
</dbReference>
<dbReference type="RefSeq" id="WP_183584973.1">
    <property type="nucleotide sequence ID" value="NZ_JACHCA010000001.1"/>
</dbReference>
<keyword evidence="1" id="KW-0805">Transcription regulation</keyword>
<dbReference type="Proteomes" id="UP000548326">
    <property type="component" value="Unassembled WGS sequence"/>
</dbReference>
<dbReference type="PROSITE" id="PS00041">
    <property type="entry name" value="HTH_ARAC_FAMILY_1"/>
    <property type="match status" value="1"/>
</dbReference>
<dbReference type="InterPro" id="IPR020449">
    <property type="entry name" value="Tscrpt_reg_AraC-type_HTH"/>
</dbReference>
<dbReference type="InterPro" id="IPR014710">
    <property type="entry name" value="RmlC-like_jellyroll"/>
</dbReference>
<dbReference type="Pfam" id="PF02311">
    <property type="entry name" value="AraC_binding"/>
    <property type="match status" value="1"/>
</dbReference>
<proteinExistence type="predicted"/>
<protein>
    <submittedName>
        <fullName evidence="5">AraC-like DNA-binding protein</fullName>
    </submittedName>
</protein>
<dbReference type="Pfam" id="PF12833">
    <property type="entry name" value="HTH_18"/>
    <property type="match status" value="1"/>
</dbReference>
<dbReference type="InterPro" id="IPR037923">
    <property type="entry name" value="HTH-like"/>
</dbReference>
<feature type="domain" description="HTH araC/xylS-type" evidence="4">
    <location>
        <begin position="191"/>
        <end position="289"/>
    </location>
</feature>
<sequence length="295" mass="34186">MINYYKYLPVSREDENWGLCVLNTGCTHIGPTGSYPFKTHPAHHYFNWDMGRVLNEYQIIYITRGKGTFESDSCKLREIKAGTIIILFPGERHRYKPDSETGWDEYWVGIKGDIIDNLVKKNFLKPENPSIYIGFHEGIFKLFNSVIEVTKTENTGYQPLISGAALHLMGNFHFILKQNAVECEEKEVIINKARLLFRSNIVNDFSPEQAAEELQVGYSWFRKAFKSYTGLSPGQYYIQLKIERAKELLNNPATPIKQIAYDLGFESYFYFSKMFKEKTGITPTDYRKRAIGVIY</sequence>
<dbReference type="AlphaFoldDB" id="A0A841J5N4"/>
<accession>A0A841J5N4</accession>
<comment type="caution">
    <text evidence="5">The sequence shown here is derived from an EMBL/GenBank/DDBJ whole genome shotgun (WGS) entry which is preliminary data.</text>
</comment>
<evidence type="ECO:0000256" key="1">
    <source>
        <dbReference type="ARBA" id="ARBA00023015"/>
    </source>
</evidence>
<keyword evidence="2 5" id="KW-0238">DNA-binding</keyword>
<evidence type="ECO:0000256" key="3">
    <source>
        <dbReference type="ARBA" id="ARBA00023163"/>
    </source>
</evidence>